<dbReference type="PIRSF" id="PIRSF008502">
    <property type="entry name" value="UCP008502"/>
    <property type="match status" value="1"/>
</dbReference>
<evidence type="ECO:0000313" key="2">
    <source>
        <dbReference type="Proteomes" id="UP001427805"/>
    </source>
</evidence>
<sequence>MRRWAALLRGVNLNGRKLPSADLKAIVESLGYGDVRTLLASGNVLFATDEPEDVIVARLEAAFAAYGLTTDVLLRDRAGIQAAIDANPFVEEAADHPSHLLVVFHREPFPPSALERIPDHHRGPERLQAIGRELYIDFLGSETMRESKLDQAMRKARFPAIATARNWNTVGKLLALL</sequence>
<dbReference type="Pfam" id="PF08002">
    <property type="entry name" value="DUF1697"/>
    <property type="match status" value="1"/>
</dbReference>
<comment type="caution">
    <text evidence="1">The sequence shown here is derived from an EMBL/GenBank/DDBJ whole genome shotgun (WGS) entry which is preliminary data.</text>
</comment>
<accession>A0ABV0BCF8</accession>
<proteinExistence type="predicted"/>
<dbReference type="Proteomes" id="UP001427805">
    <property type="component" value="Unassembled WGS sequence"/>
</dbReference>
<dbReference type="Gene3D" id="3.30.70.1280">
    <property type="entry name" value="SP0830-like domains"/>
    <property type="match status" value="1"/>
</dbReference>
<dbReference type="InterPro" id="IPR012545">
    <property type="entry name" value="DUF1697"/>
</dbReference>
<protein>
    <submittedName>
        <fullName evidence="1">DUF1697 domain-containing protein</fullName>
    </submittedName>
</protein>
<evidence type="ECO:0000313" key="1">
    <source>
        <dbReference type="EMBL" id="MEN3748561.1"/>
    </source>
</evidence>
<gene>
    <name evidence="1" type="ORF">TPR58_15400</name>
</gene>
<dbReference type="SUPFAM" id="SSF160379">
    <property type="entry name" value="SP0830-like"/>
    <property type="match status" value="1"/>
</dbReference>
<dbReference type="PANTHER" id="PTHR36439:SF1">
    <property type="entry name" value="DUF1697 DOMAIN-CONTAINING PROTEIN"/>
    <property type="match status" value="1"/>
</dbReference>
<reference evidence="1 2" key="1">
    <citation type="submission" date="2024-05" db="EMBL/GenBank/DDBJ databases">
        <title>Sphingomonas sp. HF-S3 16S ribosomal RNA gene Genome sequencing and assembly.</title>
        <authorList>
            <person name="Lee H."/>
        </authorList>
    </citation>
    <scope>NUCLEOTIDE SEQUENCE [LARGE SCALE GENOMIC DNA]</scope>
    <source>
        <strain evidence="1 2">HF-S3</strain>
    </source>
</reference>
<dbReference type="EMBL" id="JBDIZK010000009">
    <property type="protein sequence ID" value="MEN3748561.1"/>
    <property type="molecule type" value="Genomic_DNA"/>
</dbReference>
<organism evidence="1 2">
    <name type="scientific">Sphingomonas rustica</name>
    <dbReference type="NCBI Taxonomy" id="3103142"/>
    <lineage>
        <taxon>Bacteria</taxon>
        <taxon>Pseudomonadati</taxon>
        <taxon>Pseudomonadota</taxon>
        <taxon>Alphaproteobacteria</taxon>
        <taxon>Sphingomonadales</taxon>
        <taxon>Sphingomonadaceae</taxon>
        <taxon>Sphingomonas</taxon>
    </lineage>
</organism>
<name>A0ABV0BCF8_9SPHN</name>
<dbReference type="PANTHER" id="PTHR36439">
    <property type="entry name" value="BLL4334 PROTEIN"/>
    <property type="match status" value="1"/>
</dbReference>
<dbReference type="RefSeq" id="WP_346247587.1">
    <property type="nucleotide sequence ID" value="NZ_JBDIZK010000009.1"/>
</dbReference>
<keyword evidence="2" id="KW-1185">Reference proteome</keyword>